<protein>
    <submittedName>
        <fullName evidence="3">Uncharacterized protein</fullName>
    </submittedName>
</protein>
<sequence length="345" mass="36429">MSARLIKRSTALTITVGALLVFACVGTAAGYLWTRGLGTIDQSPPPGLPQSWPSQHGQLPRPVPKPTGEMLTALPEPTASNALCEALPQEQWDTVLGTKSLREIEWSGGCHVLTDRLDIHVQLSLPSPPPEGAEQVPVGSRQGQLQRLPDRLGATVAVRLAEGPHSETGGVRPQLSVTINQRATINRADLPMDQQAVKLADELIKATTTPGPALPATTAEGTISAQPREEIPGAGVLGQPWPIVSWRLCAAMAQEAHVSPQAAKAKFEGTCVVSGVHAVYRLDVTPRTFPGKLAGLPASVEGDTIAVRLSEKSTETVTFTNPGKAMTTAAFQSFVERVVPALVQS</sequence>
<organism evidence="3 4">
    <name type="scientific">Amycolatopsis minnesotensis</name>
    <dbReference type="NCBI Taxonomy" id="337894"/>
    <lineage>
        <taxon>Bacteria</taxon>
        <taxon>Bacillati</taxon>
        <taxon>Actinomycetota</taxon>
        <taxon>Actinomycetes</taxon>
        <taxon>Pseudonocardiales</taxon>
        <taxon>Pseudonocardiaceae</taxon>
        <taxon>Amycolatopsis</taxon>
    </lineage>
</organism>
<accession>A0ABP5EA73</accession>
<dbReference type="PROSITE" id="PS51257">
    <property type="entry name" value="PROKAR_LIPOPROTEIN"/>
    <property type="match status" value="1"/>
</dbReference>
<evidence type="ECO:0000256" key="1">
    <source>
        <dbReference type="SAM" id="MobiDB-lite"/>
    </source>
</evidence>
<reference evidence="4" key="1">
    <citation type="journal article" date="2019" name="Int. J. Syst. Evol. Microbiol.">
        <title>The Global Catalogue of Microorganisms (GCM) 10K type strain sequencing project: providing services to taxonomists for standard genome sequencing and annotation.</title>
        <authorList>
            <consortium name="The Broad Institute Genomics Platform"/>
            <consortium name="The Broad Institute Genome Sequencing Center for Infectious Disease"/>
            <person name="Wu L."/>
            <person name="Ma J."/>
        </authorList>
    </citation>
    <scope>NUCLEOTIDE SEQUENCE [LARGE SCALE GENOMIC DNA]</scope>
    <source>
        <strain evidence="4">JCM 14545</strain>
    </source>
</reference>
<keyword evidence="4" id="KW-1185">Reference proteome</keyword>
<gene>
    <name evidence="3" type="ORF">GCM10009754_83700</name>
</gene>
<evidence type="ECO:0000256" key="2">
    <source>
        <dbReference type="SAM" id="Phobius"/>
    </source>
</evidence>
<keyword evidence="2" id="KW-0812">Transmembrane</keyword>
<proteinExistence type="predicted"/>
<keyword evidence="2" id="KW-0472">Membrane</keyword>
<evidence type="ECO:0000313" key="3">
    <source>
        <dbReference type="EMBL" id="GAA1992094.1"/>
    </source>
</evidence>
<dbReference type="EMBL" id="BAAANN010000063">
    <property type="protein sequence ID" value="GAA1992094.1"/>
    <property type="molecule type" value="Genomic_DNA"/>
</dbReference>
<feature type="region of interest" description="Disordered" evidence="1">
    <location>
        <begin position="42"/>
        <end position="61"/>
    </location>
</feature>
<keyword evidence="2" id="KW-1133">Transmembrane helix</keyword>
<feature type="transmembrane region" description="Helical" evidence="2">
    <location>
        <begin position="12"/>
        <end position="33"/>
    </location>
</feature>
<name>A0ABP5EA73_9PSEU</name>
<dbReference type="Proteomes" id="UP001501116">
    <property type="component" value="Unassembled WGS sequence"/>
</dbReference>
<comment type="caution">
    <text evidence="3">The sequence shown here is derived from an EMBL/GenBank/DDBJ whole genome shotgun (WGS) entry which is preliminary data.</text>
</comment>
<evidence type="ECO:0000313" key="4">
    <source>
        <dbReference type="Proteomes" id="UP001501116"/>
    </source>
</evidence>
<dbReference type="RefSeq" id="WP_344431512.1">
    <property type="nucleotide sequence ID" value="NZ_BAAANN010000063.1"/>
</dbReference>